<dbReference type="SUPFAM" id="SSF103473">
    <property type="entry name" value="MFS general substrate transporter"/>
    <property type="match status" value="1"/>
</dbReference>
<evidence type="ECO:0000313" key="8">
    <source>
        <dbReference type="EMBL" id="KAA8784774.1"/>
    </source>
</evidence>
<feature type="transmembrane region" description="Helical" evidence="7">
    <location>
        <begin position="382"/>
        <end position="403"/>
    </location>
</feature>
<dbReference type="PANTHER" id="PTHR43266">
    <property type="entry name" value="MACROLIDE-EFFLUX PROTEIN"/>
    <property type="match status" value="1"/>
</dbReference>
<evidence type="ECO:0000256" key="6">
    <source>
        <dbReference type="ARBA" id="ARBA00023136"/>
    </source>
</evidence>
<dbReference type="EMBL" id="RIAS01000006">
    <property type="protein sequence ID" value="KAA8784774.1"/>
    <property type="molecule type" value="Genomic_DNA"/>
</dbReference>
<dbReference type="OrthoDB" id="9775268at2"/>
<feature type="transmembrane region" description="Helical" evidence="7">
    <location>
        <begin position="257"/>
        <end position="277"/>
    </location>
</feature>
<dbReference type="InterPro" id="IPR036259">
    <property type="entry name" value="MFS_trans_sf"/>
</dbReference>
<feature type="transmembrane region" description="Helical" evidence="7">
    <location>
        <begin position="52"/>
        <end position="71"/>
    </location>
</feature>
<feature type="transmembrane region" description="Helical" evidence="7">
    <location>
        <begin position="289"/>
        <end position="309"/>
    </location>
</feature>
<evidence type="ECO:0000256" key="1">
    <source>
        <dbReference type="ARBA" id="ARBA00004651"/>
    </source>
</evidence>
<sequence>MNLGKIKFLQPLKNKRFSLLFSGQLLSDCGNWLDYIAIYTLLVYTWQLGPDAVAAQVIAAGVPWIFLGPLISVWVDRLPTKVTLVVSDILRAIIVFCLFFTTSLWLLLMLVFLKNSVATAFEPARMKTIKSVIPHQELSQAISLSQTSVYLMKIIAPIVGGVIAAQTSSSFIFLIEGVLFLISSVLLSFIPNDLNQTQSVDKPKFWKELTGGIKHLKTTATLLMAVILVSVSLFLIFLFEGLFVLWAKEQHLSEQAYGMLISAIGLGSLVGVLGGGSWEGWKKSPLSSISSAVFISGILVTILGIGGMLSFQLPTLVWSAMAFCAGVCAAFTTVPFGYILQTETPSHLIGRVTGSSNALQNVSTFLAPLLGASLAAAFSTNFVFLGAGVGLVLLGGISTMTVLTNKSRDSSNIEQKQENY</sequence>
<keyword evidence="6 7" id="KW-0472">Membrane</keyword>
<feature type="transmembrane region" description="Helical" evidence="7">
    <location>
        <begin position="147"/>
        <end position="164"/>
    </location>
</feature>
<evidence type="ECO:0000256" key="2">
    <source>
        <dbReference type="ARBA" id="ARBA00022448"/>
    </source>
</evidence>
<dbReference type="Pfam" id="PF07690">
    <property type="entry name" value="MFS_1"/>
    <property type="match status" value="1"/>
</dbReference>
<reference evidence="8 9" key="1">
    <citation type="journal article" date="2019" name="J. Ind. Microbiol. Biotechnol.">
        <title>Paenibacillus amylolyticus 27C64 has a diverse set of carbohydrate-active enzymes and complete pectin deconstruction system.</title>
        <authorList>
            <person name="Keggi C."/>
            <person name="Doran-Peterson J."/>
        </authorList>
    </citation>
    <scope>NUCLEOTIDE SEQUENCE [LARGE SCALE GENOMIC DNA]</scope>
    <source>
        <strain evidence="8 9">27C64</strain>
    </source>
</reference>
<dbReference type="AlphaFoldDB" id="A0A5M9WT12"/>
<evidence type="ECO:0000256" key="4">
    <source>
        <dbReference type="ARBA" id="ARBA00022692"/>
    </source>
</evidence>
<feature type="transmembrane region" description="Helical" evidence="7">
    <location>
        <begin position="92"/>
        <end position="113"/>
    </location>
</feature>
<dbReference type="Gene3D" id="1.20.1250.20">
    <property type="entry name" value="MFS general substrate transporter like domains"/>
    <property type="match status" value="1"/>
</dbReference>
<feature type="transmembrane region" description="Helical" evidence="7">
    <location>
        <begin position="21"/>
        <end position="46"/>
    </location>
</feature>
<dbReference type="CDD" id="cd06173">
    <property type="entry name" value="MFS_MefA_like"/>
    <property type="match status" value="1"/>
</dbReference>
<comment type="subcellular location">
    <subcellularLocation>
        <location evidence="1">Cell membrane</location>
        <topology evidence="1">Multi-pass membrane protein</topology>
    </subcellularLocation>
</comment>
<feature type="transmembrane region" description="Helical" evidence="7">
    <location>
        <begin position="171"/>
        <end position="190"/>
    </location>
</feature>
<proteinExistence type="predicted"/>
<organism evidence="8 9">
    <name type="scientific">Paenibacillus amylolyticus</name>
    <dbReference type="NCBI Taxonomy" id="1451"/>
    <lineage>
        <taxon>Bacteria</taxon>
        <taxon>Bacillati</taxon>
        <taxon>Bacillota</taxon>
        <taxon>Bacilli</taxon>
        <taxon>Bacillales</taxon>
        <taxon>Paenibacillaceae</taxon>
        <taxon>Paenibacillus</taxon>
    </lineage>
</organism>
<evidence type="ECO:0000313" key="9">
    <source>
        <dbReference type="Proteomes" id="UP000323664"/>
    </source>
</evidence>
<gene>
    <name evidence="8" type="ORF">EC604_13045</name>
</gene>
<feature type="transmembrane region" description="Helical" evidence="7">
    <location>
        <begin position="316"/>
        <end position="340"/>
    </location>
</feature>
<feature type="transmembrane region" description="Helical" evidence="7">
    <location>
        <begin position="222"/>
        <end position="245"/>
    </location>
</feature>
<accession>A0A5M9WT12</accession>
<dbReference type="Proteomes" id="UP000323664">
    <property type="component" value="Unassembled WGS sequence"/>
</dbReference>
<evidence type="ECO:0000256" key="3">
    <source>
        <dbReference type="ARBA" id="ARBA00022475"/>
    </source>
</evidence>
<keyword evidence="3" id="KW-1003">Cell membrane</keyword>
<dbReference type="InterPro" id="IPR011701">
    <property type="entry name" value="MFS"/>
</dbReference>
<protein>
    <submittedName>
        <fullName evidence="8">MFS transporter</fullName>
    </submittedName>
</protein>
<dbReference type="GO" id="GO:0022857">
    <property type="term" value="F:transmembrane transporter activity"/>
    <property type="evidence" value="ECO:0007669"/>
    <property type="project" value="InterPro"/>
</dbReference>
<dbReference type="RefSeq" id="WP_123064604.1">
    <property type="nucleotide sequence ID" value="NZ_RIAS01000006.1"/>
</dbReference>
<keyword evidence="2" id="KW-0813">Transport</keyword>
<evidence type="ECO:0000256" key="5">
    <source>
        <dbReference type="ARBA" id="ARBA00022989"/>
    </source>
</evidence>
<dbReference type="PANTHER" id="PTHR43266:SF2">
    <property type="entry name" value="MAJOR FACILITATOR SUPERFAMILY (MFS) PROFILE DOMAIN-CONTAINING PROTEIN"/>
    <property type="match status" value="1"/>
</dbReference>
<name>A0A5M9WT12_PAEAM</name>
<dbReference type="GO" id="GO:0005886">
    <property type="term" value="C:plasma membrane"/>
    <property type="evidence" value="ECO:0007669"/>
    <property type="project" value="UniProtKB-SubCell"/>
</dbReference>
<keyword evidence="4 7" id="KW-0812">Transmembrane</keyword>
<comment type="caution">
    <text evidence="8">The sequence shown here is derived from an EMBL/GenBank/DDBJ whole genome shotgun (WGS) entry which is preliminary data.</text>
</comment>
<evidence type="ECO:0000256" key="7">
    <source>
        <dbReference type="SAM" id="Phobius"/>
    </source>
</evidence>
<keyword evidence="5 7" id="KW-1133">Transmembrane helix</keyword>